<organism evidence="1 2">
    <name type="scientific">Serratia symbiotica</name>
    <dbReference type="NCBI Taxonomy" id="138074"/>
    <lineage>
        <taxon>Bacteria</taxon>
        <taxon>Pseudomonadati</taxon>
        <taxon>Pseudomonadota</taxon>
        <taxon>Gammaproteobacteria</taxon>
        <taxon>Enterobacterales</taxon>
        <taxon>Yersiniaceae</taxon>
        <taxon>Serratia</taxon>
    </lineage>
</organism>
<dbReference type="GeneID" id="93737207"/>
<dbReference type="RefSeq" id="WP_040266776.1">
    <property type="nucleotide sequence ID" value="NZ_CP050855.1"/>
</dbReference>
<evidence type="ECO:0000313" key="2">
    <source>
        <dbReference type="Proteomes" id="UP000042738"/>
    </source>
</evidence>
<sequence>MNAPSQQGGSTLAAVMLLLVVGLMLLNAQHRQLDHALLLAGDQQRYLLAYNQAASALSWGMAQRWPRDQLTINGWLCRQASGLTACVRLSAKRGLLMVRGAGEIRGSDPLWLYQLSKLESVDRDVGLIAESGGWLDFCPDQKSTVCAE</sequence>
<dbReference type="STRING" id="138074.SYMBAF_90062"/>
<accession>A0A068Z5Q7</accession>
<protein>
    <submittedName>
        <fullName evidence="1">YgdB family protein</fullName>
    </submittedName>
</protein>
<evidence type="ECO:0000313" key="1">
    <source>
        <dbReference type="EMBL" id="QLH63506.1"/>
    </source>
</evidence>
<dbReference type="Proteomes" id="UP000042738">
    <property type="component" value="Chromosome"/>
</dbReference>
<dbReference type="InterPro" id="IPR019652">
    <property type="entry name" value="DUF2509"/>
</dbReference>
<dbReference type="Pfam" id="PF10713">
    <property type="entry name" value="DUF2509"/>
    <property type="match status" value="1"/>
</dbReference>
<dbReference type="AlphaFoldDB" id="A0A068Z5Q7"/>
<reference evidence="1 2" key="1">
    <citation type="journal article" date="2014" name="Genome Announc.">
        <title>Whole-Genome Sequence of Serratia symbiotica Strain CWBI-2.3T, a Free-Living Symbiont of the Black Bean Aphid Aphis fabae.</title>
        <authorList>
            <person name="Foray V."/>
            <person name="Grigorescu A.S."/>
            <person name="Sabri A."/>
            <person name="Haubruge E."/>
            <person name="Lognay G."/>
            <person name="Francis F."/>
            <person name="Fauconnier M.L."/>
            <person name="Hance T."/>
            <person name="Thonart P."/>
        </authorList>
    </citation>
    <scope>NUCLEOTIDE SEQUENCE [LARGE SCALE GENOMIC DNA]</scope>
    <source>
        <strain evidence="1">CWBI-2.3</strain>
    </source>
</reference>
<gene>
    <name evidence="1" type="ORF">SYMBAF_11945</name>
</gene>
<name>A0A068Z5Q7_9GAMM</name>
<proteinExistence type="predicted"/>
<dbReference type="EMBL" id="CP050855">
    <property type="protein sequence ID" value="QLH63506.1"/>
    <property type="molecule type" value="Genomic_DNA"/>
</dbReference>